<dbReference type="Pfam" id="PF13279">
    <property type="entry name" value="4HBT_2"/>
    <property type="match status" value="1"/>
</dbReference>
<dbReference type="PANTHER" id="PTHR31793:SF27">
    <property type="entry name" value="NOVEL THIOESTERASE SUPERFAMILY DOMAIN AND SAPOSIN A-TYPE DOMAIN CONTAINING PROTEIN (0610012H03RIK)"/>
    <property type="match status" value="1"/>
</dbReference>
<comment type="similarity">
    <text evidence="1">Belongs to the 4-hydroxybenzoyl-CoA thioesterase family.</text>
</comment>
<dbReference type="InterPro" id="IPR050563">
    <property type="entry name" value="4-hydroxybenzoyl-CoA_TE"/>
</dbReference>
<dbReference type="CDD" id="cd00586">
    <property type="entry name" value="4HBT"/>
    <property type="match status" value="1"/>
</dbReference>
<dbReference type="PANTHER" id="PTHR31793">
    <property type="entry name" value="4-HYDROXYBENZOYL-COA THIOESTERASE FAMILY MEMBER"/>
    <property type="match status" value="1"/>
</dbReference>
<accession>A0A938BPS6</accession>
<protein>
    <submittedName>
        <fullName evidence="3">Acyl-CoA thioesterase</fullName>
    </submittedName>
</protein>
<reference evidence="3" key="1">
    <citation type="submission" date="2019-03" db="EMBL/GenBank/DDBJ databases">
        <title>Lake Tanganyika Metagenome-Assembled Genomes (MAGs).</title>
        <authorList>
            <person name="Tran P."/>
        </authorList>
    </citation>
    <scope>NUCLEOTIDE SEQUENCE</scope>
    <source>
        <strain evidence="3">M_DeepCast_400m_m2_100</strain>
    </source>
</reference>
<keyword evidence="2" id="KW-0378">Hydrolase</keyword>
<evidence type="ECO:0000313" key="3">
    <source>
        <dbReference type="EMBL" id="MBM3316530.1"/>
    </source>
</evidence>
<organism evidence="3 4">
    <name type="scientific">Eiseniibacteriota bacterium</name>
    <dbReference type="NCBI Taxonomy" id="2212470"/>
    <lineage>
        <taxon>Bacteria</taxon>
        <taxon>Candidatus Eiseniibacteriota</taxon>
    </lineage>
</organism>
<name>A0A938BPS6_UNCEI</name>
<evidence type="ECO:0000256" key="1">
    <source>
        <dbReference type="ARBA" id="ARBA00005953"/>
    </source>
</evidence>
<dbReference type="PIRSF" id="PIRSF003230">
    <property type="entry name" value="YbgC"/>
    <property type="match status" value="1"/>
</dbReference>
<sequence length="155" mass="17512">MTDGSSDSLFVPSLRHDPARGRLVGSVRLRVRYAESDRMGIVYNAHYLTWFEIGRTELLRSAGKPYRAVEEAGLLLPLVEAALRLRAPVRYDDLIQVETWVETLRSRSIVFAYRIVHDRALIAEGTTTHACVRAADNRATTFPERLREALLGLTC</sequence>
<evidence type="ECO:0000256" key="2">
    <source>
        <dbReference type="ARBA" id="ARBA00022801"/>
    </source>
</evidence>
<dbReference type="GO" id="GO:0047617">
    <property type="term" value="F:fatty acyl-CoA hydrolase activity"/>
    <property type="evidence" value="ECO:0007669"/>
    <property type="project" value="TreeGrafter"/>
</dbReference>
<dbReference type="EMBL" id="VGIY01000020">
    <property type="protein sequence ID" value="MBM3316530.1"/>
    <property type="molecule type" value="Genomic_DNA"/>
</dbReference>
<proteinExistence type="inferred from homology"/>
<dbReference type="Proteomes" id="UP000748308">
    <property type="component" value="Unassembled WGS sequence"/>
</dbReference>
<evidence type="ECO:0000313" key="4">
    <source>
        <dbReference type="Proteomes" id="UP000748308"/>
    </source>
</evidence>
<dbReference type="Gene3D" id="3.10.129.10">
    <property type="entry name" value="Hotdog Thioesterase"/>
    <property type="match status" value="1"/>
</dbReference>
<dbReference type="InterPro" id="IPR006684">
    <property type="entry name" value="YbgC/YbaW"/>
</dbReference>
<gene>
    <name evidence="3" type="ORF">FJY75_01630</name>
</gene>
<dbReference type="NCBIfam" id="TIGR00051">
    <property type="entry name" value="YbgC/FadM family acyl-CoA thioesterase"/>
    <property type="match status" value="1"/>
</dbReference>
<dbReference type="InterPro" id="IPR029069">
    <property type="entry name" value="HotDog_dom_sf"/>
</dbReference>
<comment type="caution">
    <text evidence="3">The sequence shown here is derived from an EMBL/GenBank/DDBJ whole genome shotgun (WGS) entry which is preliminary data.</text>
</comment>
<dbReference type="AlphaFoldDB" id="A0A938BPS6"/>
<dbReference type="SUPFAM" id="SSF54637">
    <property type="entry name" value="Thioesterase/thiol ester dehydrase-isomerase"/>
    <property type="match status" value="1"/>
</dbReference>